<evidence type="ECO:0000313" key="2">
    <source>
        <dbReference type="Proteomes" id="UP000316726"/>
    </source>
</evidence>
<dbReference type="EMBL" id="CP031044">
    <property type="protein sequence ID" value="QDZ23863.1"/>
    <property type="molecule type" value="Genomic_DNA"/>
</dbReference>
<gene>
    <name evidence="1" type="ORF">A3770_11p63810</name>
</gene>
<dbReference type="PANTHER" id="PTHR16128">
    <property type="entry name" value="FAD/NAD(P)-BINDING OXIDOREDUCTASE FAMILY PROTEIN"/>
    <property type="match status" value="1"/>
</dbReference>
<reference evidence="1 2" key="1">
    <citation type="submission" date="2018-07" db="EMBL/GenBank/DDBJ databases">
        <title>The complete nuclear genome of the prasinophyte Chloropicon primus (CCMP1205).</title>
        <authorList>
            <person name="Pombert J.-F."/>
            <person name="Otis C."/>
            <person name="Turmel M."/>
            <person name="Lemieux C."/>
        </authorList>
    </citation>
    <scope>NUCLEOTIDE SEQUENCE [LARGE SCALE GENOMIC DNA]</scope>
    <source>
        <strain evidence="1 2">CCMP1205</strain>
    </source>
</reference>
<organism evidence="1 2">
    <name type="scientific">Chloropicon primus</name>
    <dbReference type="NCBI Taxonomy" id="1764295"/>
    <lineage>
        <taxon>Eukaryota</taxon>
        <taxon>Viridiplantae</taxon>
        <taxon>Chlorophyta</taxon>
        <taxon>Chloropicophyceae</taxon>
        <taxon>Chloropicales</taxon>
        <taxon>Chloropicaceae</taxon>
        <taxon>Chloropicon</taxon>
    </lineage>
</organism>
<dbReference type="AlphaFoldDB" id="A0A5B8MTM8"/>
<sequence length="85" mass="8738">MGALVVKFATPEACLDRASYVKAQRWGGAFYSNADAGDMMCFVDRARKLALCGDCCAPSSTAENAMLSGVAAGKAIAEALGKTAL</sequence>
<evidence type="ECO:0008006" key="3">
    <source>
        <dbReference type="Google" id="ProtNLM"/>
    </source>
</evidence>
<keyword evidence="2" id="KW-1185">Reference proteome</keyword>
<name>A0A5B8MTM8_9CHLO</name>
<dbReference type="SUPFAM" id="SSF51905">
    <property type="entry name" value="FAD/NAD(P)-binding domain"/>
    <property type="match status" value="1"/>
</dbReference>
<dbReference type="PANTHER" id="PTHR16128:SF5">
    <property type="entry name" value="FAD_NAD(P)-BINDING OXIDOREDUCTASE FAMILY PROTEIN"/>
    <property type="match status" value="1"/>
</dbReference>
<proteinExistence type="predicted"/>
<accession>A0A5B8MTM8</accession>
<dbReference type="Gene3D" id="3.90.660.10">
    <property type="match status" value="1"/>
</dbReference>
<evidence type="ECO:0000313" key="1">
    <source>
        <dbReference type="EMBL" id="QDZ23863.1"/>
    </source>
</evidence>
<dbReference type="Gene3D" id="3.50.50.60">
    <property type="entry name" value="FAD/NAD(P)-binding domain"/>
    <property type="match status" value="1"/>
</dbReference>
<dbReference type="Proteomes" id="UP000316726">
    <property type="component" value="Chromosome 11"/>
</dbReference>
<protein>
    <recommendedName>
        <fullName evidence="3">Amine oxidase domain-containing protein</fullName>
    </recommendedName>
</protein>
<dbReference type="InterPro" id="IPR036188">
    <property type="entry name" value="FAD/NAD-bd_sf"/>
</dbReference>